<name>A0A5A7NVG2_9MICC</name>
<evidence type="ECO:0000313" key="2">
    <source>
        <dbReference type="Proteomes" id="UP000325307"/>
    </source>
</evidence>
<sequence>MHVAFDAVRAVRQRLEEGGAGVFGEHGTGTPVGVDQLPHVPHATCASGGTAALRGHERVNYLGSLGATHPKEPA</sequence>
<proteinExistence type="predicted"/>
<accession>A0A5A7NVG2</accession>
<organism evidence="1 2">
    <name type="scientific">Zafaria cholistanensis</name>
    <dbReference type="NCBI Taxonomy" id="1682741"/>
    <lineage>
        <taxon>Bacteria</taxon>
        <taxon>Bacillati</taxon>
        <taxon>Actinomycetota</taxon>
        <taxon>Actinomycetes</taxon>
        <taxon>Micrococcales</taxon>
        <taxon>Micrococcaceae</taxon>
        <taxon>Zafaria</taxon>
    </lineage>
</organism>
<reference evidence="1 2" key="1">
    <citation type="submission" date="2019-09" db="EMBL/GenBank/DDBJ databases">
        <title>Arthrobacter zafarii sp. nov., a moderately thermotolerant and halotolerant actinobacterium isolated from Cholistan desert soil of Pakistan.</title>
        <authorList>
            <person name="Amin A."/>
            <person name="Ahmed I."/>
            <person name="Khalid N."/>
            <person name="Schumann P."/>
            <person name="Busse H.J."/>
            <person name="Khan I.U."/>
            <person name="Li S."/>
            <person name="Li W.J."/>
        </authorList>
    </citation>
    <scope>NUCLEOTIDE SEQUENCE [LARGE SCALE GENOMIC DNA]</scope>
    <source>
        <strain evidence="1 2">NCCP-1664</strain>
    </source>
</reference>
<comment type="caution">
    <text evidence="1">The sequence shown here is derived from an EMBL/GenBank/DDBJ whole genome shotgun (WGS) entry which is preliminary data.</text>
</comment>
<gene>
    <name evidence="1" type="ORF">NCCP1664_25930</name>
</gene>
<keyword evidence="2" id="KW-1185">Reference proteome</keyword>
<dbReference type="AlphaFoldDB" id="A0A5A7NVG2"/>
<evidence type="ECO:0000313" key="1">
    <source>
        <dbReference type="EMBL" id="GER24098.1"/>
    </source>
</evidence>
<dbReference type="Proteomes" id="UP000325307">
    <property type="component" value="Unassembled WGS sequence"/>
</dbReference>
<protein>
    <submittedName>
        <fullName evidence="1">Uncharacterized protein</fullName>
    </submittedName>
</protein>
<dbReference type="EMBL" id="BKDJ01000016">
    <property type="protein sequence ID" value="GER24098.1"/>
    <property type="molecule type" value="Genomic_DNA"/>
</dbReference>